<evidence type="ECO:0000256" key="1">
    <source>
        <dbReference type="ARBA" id="ARBA00023002"/>
    </source>
</evidence>
<organism evidence="2 3">
    <name type="scientific">Pogonomyrmex barbatus</name>
    <name type="common">red harvester ant</name>
    <dbReference type="NCBI Taxonomy" id="144034"/>
    <lineage>
        <taxon>Eukaryota</taxon>
        <taxon>Metazoa</taxon>
        <taxon>Ecdysozoa</taxon>
        <taxon>Arthropoda</taxon>
        <taxon>Hexapoda</taxon>
        <taxon>Insecta</taxon>
        <taxon>Pterygota</taxon>
        <taxon>Neoptera</taxon>
        <taxon>Endopterygota</taxon>
        <taxon>Hymenoptera</taxon>
        <taxon>Apocrita</taxon>
        <taxon>Aculeata</taxon>
        <taxon>Formicoidea</taxon>
        <taxon>Formicidae</taxon>
        <taxon>Myrmicinae</taxon>
        <taxon>Pogonomyrmex</taxon>
    </lineage>
</organism>
<dbReference type="OrthoDB" id="1510206at2759"/>
<dbReference type="GO" id="GO:0006108">
    <property type="term" value="P:malate metabolic process"/>
    <property type="evidence" value="ECO:0007669"/>
    <property type="project" value="InterPro"/>
</dbReference>
<sequence>MYFAWVRAICELHGWKHTEPPLIWKQYGISGTKVTYVGDIDKFRELLLEYYNIRFDLTKEELENLKTDLLRVSLYPRYGLQAHEIEKKIGYLDTQNECRRVTIISADRSLCLDLIPQLMAIKELRLSRGSVLSLYDETKKFSKLEEIMKDVKNIEDLNVTVIEDLSIGLYDCDILIFLEDMSRGRYEEHDTWYQRNYERMRMLSQQINERAPFHMKIIFCSVGPTCLCATILRNLVTNKLLRMSIVAVSAHYGLKVMHDFTESLGMNQRNFGCPPVWGFLDVCHMIQKCDDVYKRRNGDASKAKGRTILKSSEIERAELKWFFSCKNNKNLYEDYLRHKITIEHQADRRKENAQKCKAICDLLKLWYRESIGDEIIALGISSDGSFGIPNGIVFSQPACLKISDNGTRIWIPYCDFPLPDIPVSIFHNLICTAVMITRRLMNADKI</sequence>
<proteinExistence type="predicted"/>
<dbReference type="GO" id="GO:0016615">
    <property type="term" value="F:malate dehydrogenase activity"/>
    <property type="evidence" value="ECO:0007669"/>
    <property type="project" value="InterPro"/>
</dbReference>
<protein>
    <submittedName>
        <fullName evidence="3">Malate dehydrogenase 1B</fullName>
    </submittedName>
</protein>
<dbReference type="Gene3D" id="3.90.110.10">
    <property type="entry name" value="Lactate dehydrogenase/glycoside hydrolase, family 4, C-terminal"/>
    <property type="match status" value="1"/>
</dbReference>
<dbReference type="PANTHER" id="PTHR23382">
    <property type="entry name" value="MALATE DEHYDROGENASE"/>
    <property type="match status" value="1"/>
</dbReference>
<evidence type="ECO:0000313" key="3">
    <source>
        <dbReference type="RefSeq" id="XP_025074090.1"/>
    </source>
</evidence>
<dbReference type="RefSeq" id="XP_025074090.1">
    <property type="nucleotide sequence ID" value="XM_025218305.1"/>
</dbReference>
<keyword evidence="1" id="KW-0560">Oxidoreductase</keyword>
<evidence type="ECO:0000313" key="2">
    <source>
        <dbReference type="Proteomes" id="UP000504615"/>
    </source>
</evidence>
<dbReference type="AlphaFoldDB" id="A0A8N1S5K3"/>
<dbReference type="GeneID" id="105427342"/>
<dbReference type="Proteomes" id="UP000504615">
    <property type="component" value="Unplaced"/>
</dbReference>
<dbReference type="SUPFAM" id="SSF56327">
    <property type="entry name" value="LDH C-terminal domain-like"/>
    <property type="match status" value="1"/>
</dbReference>
<dbReference type="GO" id="GO:0016616">
    <property type="term" value="F:oxidoreductase activity, acting on the CH-OH group of donors, NAD or NADP as acceptor"/>
    <property type="evidence" value="ECO:0007669"/>
    <property type="project" value="InterPro"/>
</dbReference>
<dbReference type="Gene3D" id="3.40.50.720">
    <property type="entry name" value="NAD(P)-binding Rossmann-like Domain"/>
    <property type="match status" value="1"/>
</dbReference>
<accession>A0A8N1S5K3</accession>
<reference evidence="3" key="1">
    <citation type="submission" date="2025-08" db="UniProtKB">
        <authorList>
            <consortium name="RefSeq"/>
        </authorList>
    </citation>
    <scope>IDENTIFICATION</scope>
</reference>
<dbReference type="InterPro" id="IPR015955">
    <property type="entry name" value="Lactate_DH/Glyco_Ohase_4_C"/>
</dbReference>
<keyword evidence="2" id="KW-1185">Reference proteome</keyword>
<dbReference type="InterPro" id="IPR010945">
    <property type="entry name" value="Malate_DH_type2"/>
</dbReference>
<gene>
    <name evidence="3" type="primary">LOC105427342</name>
</gene>
<name>A0A8N1S5K3_9HYME</name>